<proteinExistence type="predicted"/>
<dbReference type="GO" id="GO:0050661">
    <property type="term" value="F:NADP binding"/>
    <property type="evidence" value="ECO:0007669"/>
    <property type="project" value="InterPro"/>
</dbReference>
<keyword evidence="5" id="KW-0560">Oxidoreductase</keyword>
<keyword evidence="2" id="KW-0285">Flavoprotein</keyword>
<evidence type="ECO:0000256" key="2">
    <source>
        <dbReference type="ARBA" id="ARBA00022630"/>
    </source>
</evidence>
<sequence>MFSRSVKGAPNLDYFTPRQPVIGSFIRYKNNLETENEPPALFKPLKIRSLVIPNRIAVAPMCLYSADNFKPTDFHQVHYGSLASRGPGLIIVECAAVEKNGRITMNDLGLWTEDQAIKHREKIVNFAHSQNSIIGIQLGQYNVSYETGQSEVIREPHNLSSAEIKQMIKQWGDASELAIKTAGYDFIEIQATHGHMPDTFCSSLLNKRNDEYGGSFENRTRFLIKVVDEIRSRVPAEVPIFVRLPDCEKSESAAAWKQPDTIKLTLALGQHGIDVCDFVCVNKGDLNLQGYCIKREFFTKLKEAHAGKSNVIFASIDKISSASHAEEILKSGLQDMVLIGTPFLKNPGLVTQFAAELNICIEEAVQYSWGFYPSEKHLASK</sequence>
<dbReference type="GO" id="GO:0010181">
    <property type="term" value="F:FMN binding"/>
    <property type="evidence" value="ECO:0007669"/>
    <property type="project" value="InterPro"/>
</dbReference>
<evidence type="ECO:0000256" key="1">
    <source>
        <dbReference type="ARBA" id="ARBA00001917"/>
    </source>
</evidence>
<keyword evidence="3" id="KW-0288">FMN</keyword>
<dbReference type="PANTHER" id="PTHR43303">
    <property type="entry name" value="NADPH DEHYDROGENASE C23G7.10C-RELATED"/>
    <property type="match status" value="1"/>
</dbReference>
<evidence type="ECO:0000259" key="6">
    <source>
        <dbReference type="Pfam" id="PF00724"/>
    </source>
</evidence>
<dbReference type="PANTHER" id="PTHR43303:SF4">
    <property type="entry name" value="NADPH DEHYDROGENASE C23G7.10C-RELATED"/>
    <property type="match status" value="1"/>
</dbReference>
<dbReference type="GeneID" id="13882583"/>
<evidence type="ECO:0000313" key="7">
    <source>
        <dbReference type="EMBL" id="CCF58057.1"/>
    </source>
</evidence>
<dbReference type="Gene3D" id="3.20.20.70">
    <property type="entry name" value="Aldolase class I"/>
    <property type="match status" value="1"/>
</dbReference>
<reference evidence="7 8" key="1">
    <citation type="journal article" date="2011" name="Proc. Natl. Acad. Sci. U.S.A.">
        <title>Evolutionary erosion of yeast sex chromosomes by mating-type switching accidents.</title>
        <authorList>
            <person name="Gordon J.L."/>
            <person name="Armisen D."/>
            <person name="Proux-Wera E."/>
            <person name="Oheigeartaigh S.S."/>
            <person name="Byrne K.P."/>
            <person name="Wolfe K.H."/>
        </authorList>
    </citation>
    <scope>NUCLEOTIDE SEQUENCE [LARGE SCALE GENOMIC DNA]</scope>
    <source>
        <strain evidence="8">ATCC 22294 / BCRC 22015 / CBS 2517 / CECT 1963 / NBRC 1671 / NRRL Y-8276</strain>
    </source>
</reference>
<gene>
    <name evidence="7" type="primary">KAFR0D04090</name>
    <name evidence="7" type="ORF">KAFR_0D04090</name>
</gene>
<name>H2AUK7_KAZAF</name>
<comment type="cofactor">
    <cofactor evidence="1">
        <name>FMN</name>
        <dbReference type="ChEBI" id="CHEBI:58210"/>
    </cofactor>
</comment>
<evidence type="ECO:0000313" key="8">
    <source>
        <dbReference type="Proteomes" id="UP000005220"/>
    </source>
</evidence>
<dbReference type="Proteomes" id="UP000005220">
    <property type="component" value="Chromosome 4"/>
</dbReference>
<dbReference type="EMBL" id="HE650824">
    <property type="protein sequence ID" value="CCF58057.1"/>
    <property type="molecule type" value="Genomic_DNA"/>
</dbReference>
<keyword evidence="4" id="KW-0521">NADP</keyword>
<keyword evidence="8" id="KW-1185">Reference proteome</keyword>
<dbReference type="InParanoid" id="H2AUK7"/>
<dbReference type="RefSeq" id="XP_003957192.1">
    <property type="nucleotide sequence ID" value="XM_003957143.1"/>
</dbReference>
<evidence type="ECO:0000256" key="4">
    <source>
        <dbReference type="ARBA" id="ARBA00022857"/>
    </source>
</evidence>
<dbReference type="AlphaFoldDB" id="H2AUK7"/>
<dbReference type="GO" id="GO:0003959">
    <property type="term" value="F:NADPH dehydrogenase activity"/>
    <property type="evidence" value="ECO:0007669"/>
    <property type="project" value="InterPro"/>
</dbReference>
<organism evidence="7 8">
    <name type="scientific">Kazachstania africana (strain ATCC 22294 / BCRC 22015 / CBS 2517 / CECT 1963 / NBRC 1671 / NRRL Y-8276)</name>
    <name type="common">Yeast</name>
    <name type="synonym">Kluyveromyces africanus</name>
    <dbReference type="NCBI Taxonomy" id="1071382"/>
    <lineage>
        <taxon>Eukaryota</taxon>
        <taxon>Fungi</taxon>
        <taxon>Dikarya</taxon>
        <taxon>Ascomycota</taxon>
        <taxon>Saccharomycotina</taxon>
        <taxon>Saccharomycetes</taxon>
        <taxon>Saccharomycetales</taxon>
        <taxon>Saccharomycetaceae</taxon>
        <taxon>Kazachstania</taxon>
    </lineage>
</organism>
<dbReference type="InterPro" id="IPR013785">
    <property type="entry name" value="Aldolase_TIM"/>
</dbReference>
<protein>
    <recommendedName>
        <fullName evidence="6">NADH:flavin oxidoreductase/NADH oxidase N-terminal domain-containing protein</fullName>
    </recommendedName>
</protein>
<dbReference type="HOGENOM" id="CLU_012153_2_1_1"/>
<dbReference type="Pfam" id="PF00724">
    <property type="entry name" value="Oxidored_FMN"/>
    <property type="match status" value="1"/>
</dbReference>
<dbReference type="InterPro" id="IPR044152">
    <property type="entry name" value="YqjM-like"/>
</dbReference>
<dbReference type="OrthoDB" id="72788at2759"/>
<evidence type="ECO:0000256" key="3">
    <source>
        <dbReference type="ARBA" id="ARBA00022643"/>
    </source>
</evidence>
<accession>H2AUK7</accession>
<dbReference type="KEGG" id="kaf:KAFR_0D04090"/>
<dbReference type="SUPFAM" id="SSF51395">
    <property type="entry name" value="FMN-linked oxidoreductases"/>
    <property type="match status" value="1"/>
</dbReference>
<feature type="domain" description="NADH:flavin oxidoreductase/NADH oxidase N-terminal" evidence="6">
    <location>
        <begin position="41"/>
        <end position="357"/>
    </location>
</feature>
<dbReference type="eggNOG" id="KOG0134">
    <property type="taxonomic scope" value="Eukaryota"/>
</dbReference>
<evidence type="ECO:0000256" key="5">
    <source>
        <dbReference type="ARBA" id="ARBA00023002"/>
    </source>
</evidence>
<dbReference type="InterPro" id="IPR001155">
    <property type="entry name" value="OxRdtase_FMN_N"/>
</dbReference>